<protein>
    <submittedName>
        <fullName evidence="1">Uncharacterized protein</fullName>
    </submittedName>
</protein>
<dbReference type="RefSeq" id="WP_284343213.1">
    <property type="nucleotide sequence ID" value="NZ_BSNS01000024.1"/>
</dbReference>
<reference evidence="2" key="1">
    <citation type="journal article" date="2019" name="Int. J. Syst. Evol. Microbiol.">
        <title>The Global Catalogue of Microorganisms (GCM) 10K type strain sequencing project: providing services to taxonomists for standard genome sequencing and annotation.</title>
        <authorList>
            <consortium name="The Broad Institute Genomics Platform"/>
            <consortium name="The Broad Institute Genome Sequencing Center for Infectious Disease"/>
            <person name="Wu L."/>
            <person name="Ma J."/>
        </authorList>
    </citation>
    <scope>NUCLEOTIDE SEQUENCE [LARGE SCALE GENOMIC DNA]</scope>
    <source>
        <strain evidence="2">NBRC 112416</strain>
    </source>
</reference>
<evidence type="ECO:0000313" key="1">
    <source>
        <dbReference type="EMBL" id="GLQ57843.1"/>
    </source>
</evidence>
<dbReference type="Proteomes" id="UP001156691">
    <property type="component" value="Unassembled WGS sequence"/>
</dbReference>
<dbReference type="EMBL" id="BSNS01000024">
    <property type="protein sequence ID" value="GLQ57843.1"/>
    <property type="molecule type" value="Genomic_DNA"/>
</dbReference>
<organism evidence="1 2">
    <name type="scientific">Devosia nitrariae</name>
    <dbReference type="NCBI Taxonomy" id="2071872"/>
    <lineage>
        <taxon>Bacteria</taxon>
        <taxon>Pseudomonadati</taxon>
        <taxon>Pseudomonadota</taxon>
        <taxon>Alphaproteobacteria</taxon>
        <taxon>Hyphomicrobiales</taxon>
        <taxon>Devosiaceae</taxon>
        <taxon>Devosia</taxon>
    </lineage>
</organism>
<name>A0ABQ5WD90_9HYPH</name>
<gene>
    <name evidence="1" type="ORF">GCM10010862_51020</name>
</gene>
<comment type="caution">
    <text evidence="1">The sequence shown here is derived from an EMBL/GenBank/DDBJ whole genome shotgun (WGS) entry which is preliminary data.</text>
</comment>
<proteinExistence type="predicted"/>
<accession>A0ABQ5WD90</accession>
<keyword evidence="2" id="KW-1185">Reference proteome</keyword>
<evidence type="ECO:0000313" key="2">
    <source>
        <dbReference type="Proteomes" id="UP001156691"/>
    </source>
</evidence>
<sequence>MNNANLQLEGLYLAIAAITNALEAKGVLTKTEIQDALKRAEQAALGEDRSIEDLSPAHRDAMAFPARFLMVANAAPAENLSFYALAKQVGQTKGPHNDQR</sequence>